<name>Q0AE02_NITEC</name>
<protein>
    <submittedName>
        <fullName evidence="1">GCN5-related N-acetyltransferase</fullName>
    </submittedName>
</protein>
<dbReference type="EMBL" id="CP000450">
    <property type="protein sequence ID" value="ABI60430.1"/>
    <property type="molecule type" value="Genomic_DNA"/>
</dbReference>
<dbReference type="HOGENOM" id="CLU_2771678_0_0_4"/>
<proteinExistence type="predicted"/>
<keyword evidence="1" id="KW-0808">Transferase</keyword>
<dbReference type="eggNOG" id="COG0456">
    <property type="taxonomic scope" value="Bacteria"/>
</dbReference>
<organism evidence="1 2">
    <name type="scientific">Nitrosomonas eutropha (strain DSM 101675 / C91 / Nm57)</name>
    <dbReference type="NCBI Taxonomy" id="335283"/>
    <lineage>
        <taxon>Bacteria</taxon>
        <taxon>Pseudomonadati</taxon>
        <taxon>Pseudomonadota</taxon>
        <taxon>Betaproteobacteria</taxon>
        <taxon>Nitrosomonadales</taxon>
        <taxon>Nitrosomonadaceae</taxon>
        <taxon>Nitrosomonas</taxon>
    </lineage>
</organism>
<evidence type="ECO:0000313" key="1">
    <source>
        <dbReference type="EMBL" id="ABI60430.1"/>
    </source>
</evidence>
<dbReference type="InterPro" id="IPR016181">
    <property type="entry name" value="Acyl_CoA_acyltransferase"/>
</dbReference>
<gene>
    <name evidence="1" type="ordered locus">Neut_2212</name>
</gene>
<dbReference type="STRING" id="335283.Neut_2212"/>
<dbReference type="GO" id="GO:0016740">
    <property type="term" value="F:transferase activity"/>
    <property type="evidence" value="ECO:0007669"/>
    <property type="project" value="UniProtKB-KW"/>
</dbReference>
<sequence>MRRLPRYPVVPIVMMGRLAVDQFYQGIGLARSLLADAVYKVRQLDISVFALAVVAKDDEFDASTGTMAL</sequence>
<accession>Q0AE02</accession>
<evidence type="ECO:0000313" key="2">
    <source>
        <dbReference type="Proteomes" id="UP000001966"/>
    </source>
</evidence>
<dbReference type="Gene3D" id="3.40.630.30">
    <property type="match status" value="1"/>
</dbReference>
<dbReference type="SUPFAM" id="SSF55729">
    <property type="entry name" value="Acyl-CoA N-acyltransferases (Nat)"/>
    <property type="match status" value="1"/>
</dbReference>
<dbReference type="AlphaFoldDB" id="Q0AE02"/>
<dbReference type="KEGG" id="net:Neut_2212"/>
<reference evidence="1 2" key="1">
    <citation type="journal article" date="2007" name="Environ. Microbiol.">
        <title>Whole-genome analysis of the ammonia-oxidizing bacterium, Nitrosomonas eutropha C91: implications for niche adaptation.</title>
        <authorList>
            <person name="Stein L.Y."/>
            <person name="Arp D.J."/>
            <person name="Berube P.M."/>
            <person name="Chain P.S."/>
            <person name="Hauser L."/>
            <person name="Jetten M.S."/>
            <person name="Klotz M.G."/>
            <person name="Larimer F.W."/>
            <person name="Norton J.M."/>
            <person name="Op den Camp H.J.M."/>
            <person name="Shin M."/>
            <person name="Wei X."/>
        </authorList>
    </citation>
    <scope>NUCLEOTIDE SEQUENCE [LARGE SCALE GENOMIC DNA]</scope>
    <source>
        <strain evidence="2">DSM 101675 / C91 / Nm57</strain>
    </source>
</reference>
<dbReference type="Proteomes" id="UP000001966">
    <property type="component" value="Chromosome"/>
</dbReference>